<feature type="compositionally biased region" description="Low complexity" evidence="1">
    <location>
        <begin position="68"/>
        <end position="99"/>
    </location>
</feature>
<dbReference type="Proteomes" id="UP000069940">
    <property type="component" value="Unassembled WGS sequence"/>
</dbReference>
<keyword evidence="4" id="KW-1185">Reference proteome</keyword>
<accession>A0ABM1XPX5</accession>
<feature type="chain" id="PRO_5045549238" evidence="2">
    <location>
        <begin position="21"/>
        <end position="164"/>
    </location>
</feature>
<dbReference type="RefSeq" id="XP_062716737.1">
    <property type="nucleotide sequence ID" value="XM_062860753.1"/>
</dbReference>
<evidence type="ECO:0000313" key="3">
    <source>
        <dbReference type="EnsemblMetazoa" id="AALFPA23_001714.P1294"/>
    </source>
</evidence>
<dbReference type="GeneID" id="115261319"/>
<name>A0ABM1XPX5_AEDAL</name>
<sequence>MKLAAVIVFALVATLAPGRAVPAPSFELQGEVDTVEEKQVRATESEVTADQVAGEDQVLNTLETTEQDAGTDGTDTKGTTTAETTSTSSTTTETSGTSEVAVVRSRRAVTCTDIVGVNGETETVCDEDQDAAASEQPSARSYNTYGYGYHQHAYGYVPIVSIRM</sequence>
<evidence type="ECO:0000313" key="4">
    <source>
        <dbReference type="Proteomes" id="UP000069940"/>
    </source>
</evidence>
<reference evidence="3" key="2">
    <citation type="submission" date="2025-05" db="UniProtKB">
        <authorList>
            <consortium name="EnsemblMetazoa"/>
        </authorList>
    </citation>
    <scope>IDENTIFICATION</scope>
    <source>
        <strain evidence="3">Foshan</strain>
    </source>
</reference>
<feature type="region of interest" description="Disordered" evidence="1">
    <location>
        <begin position="43"/>
        <end position="99"/>
    </location>
</feature>
<evidence type="ECO:0000256" key="1">
    <source>
        <dbReference type="SAM" id="MobiDB-lite"/>
    </source>
</evidence>
<protein>
    <submittedName>
        <fullName evidence="3">Uncharacterized protein</fullName>
    </submittedName>
</protein>
<keyword evidence="2" id="KW-0732">Signal</keyword>
<reference evidence="4" key="1">
    <citation type="journal article" date="2015" name="Proc. Natl. Acad. Sci. U.S.A.">
        <title>Genome sequence of the Asian Tiger mosquito, Aedes albopictus, reveals insights into its biology, genetics, and evolution.</title>
        <authorList>
            <person name="Chen X.G."/>
            <person name="Jiang X."/>
            <person name="Gu J."/>
            <person name="Xu M."/>
            <person name="Wu Y."/>
            <person name="Deng Y."/>
            <person name="Zhang C."/>
            <person name="Bonizzoni M."/>
            <person name="Dermauw W."/>
            <person name="Vontas J."/>
            <person name="Armbruster P."/>
            <person name="Huang X."/>
            <person name="Yang Y."/>
            <person name="Zhang H."/>
            <person name="He W."/>
            <person name="Peng H."/>
            <person name="Liu Y."/>
            <person name="Wu K."/>
            <person name="Chen J."/>
            <person name="Lirakis M."/>
            <person name="Topalis P."/>
            <person name="Van Leeuwen T."/>
            <person name="Hall A.B."/>
            <person name="Jiang X."/>
            <person name="Thorpe C."/>
            <person name="Mueller R.L."/>
            <person name="Sun C."/>
            <person name="Waterhouse R.M."/>
            <person name="Yan G."/>
            <person name="Tu Z.J."/>
            <person name="Fang X."/>
            <person name="James A.A."/>
        </authorList>
    </citation>
    <scope>NUCLEOTIDE SEQUENCE [LARGE SCALE GENOMIC DNA]</scope>
    <source>
        <strain evidence="4">Foshan</strain>
    </source>
</reference>
<proteinExistence type="predicted"/>
<evidence type="ECO:0000256" key="2">
    <source>
        <dbReference type="SAM" id="SignalP"/>
    </source>
</evidence>
<organism evidence="3 4">
    <name type="scientific">Aedes albopictus</name>
    <name type="common">Asian tiger mosquito</name>
    <name type="synonym">Stegomyia albopicta</name>
    <dbReference type="NCBI Taxonomy" id="7160"/>
    <lineage>
        <taxon>Eukaryota</taxon>
        <taxon>Metazoa</taxon>
        <taxon>Ecdysozoa</taxon>
        <taxon>Arthropoda</taxon>
        <taxon>Hexapoda</taxon>
        <taxon>Insecta</taxon>
        <taxon>Pterygota</taxon>
        <taxon>Neoptera</taxon>
        <taxon>Endopterygota</taxon>
        <taxon>Diptera</taxon>
        <taxon>Nematocera</taxon>
        <taxon>Culicoidea</taxon>
        <taxon>Culicidae</taxon>
        <taxon>Culicinae</taxon>
        <taxon>Aedini</taxon>
        <taxon>Aedes</taxon>
        <taxon>Stegomyia</taxon>
    </lineage>
</organism>
<feature type="signal peptide" evidence="2">
    <location>
        <begin position="1"/>
        <end position="20"/>
    </location>
</feature>
<dbReference type="EnsemblMetazoa" id="AALFPA23_001714.R1294">
    <property type="protein sequence ID" value="AALFPA23_001714.P1294"/>
    <property type="gene ID" value="AALFPA23_001714"/>
</dbReference>